<dbReference type="InterPro" id="IPR045246">
    <property type="entry name" value="Piwi_ago-like"/>
</dbReference>
<dbReference type="PROSITE" id="PS50821">
    <property type="entry name" value="PAZ"/>
    <property type="match status" value="1"/>
</dbReference>
<dbReference type="CDD" id="cd04657">
    <property type="entry name" value="Piwi_ago-like"/>
    <property type="match status" value="1"/>
</dbReference>
<dbReference type="Pfam" id="PF16487">
    <property type="entry name" value="ArgoMid"/>
    <property type="match status" value="1"/>
</dbReference>
<dbReference type="CDD" id="cd02846">
    <property type="entry name" value="PAZ_argonaute_like"/>
    <property type="match status" value="1"/>
</dbReference>
<name>R8BRL0_PHAM7</name>
<dbReference type="GO" id="GO:0003723">
    <property type="term" value="F:RNA binding"/>
    <property type="evidence" value="ECO:0007669"/>
    <property type="project" value="InterPro"/>
</dbReference>
<evidence type="ECO:0000259" key="2">
    <source>
        <dbReference type="PROSITE" id="PS50821"/>
    </source>
</evidence>
<accession>R8BRL0</accession>
<dbReference type="PANTHER" id="PTHR22891">
    <property type="entry name" value="EUKARYOTIC TRANSLATION INITIATION FACTOR 2C"/>
    <property type="match status" value="1"/>
</dbReference>
<dbReference type="Pfam" id="PF02170">
    <property type="entry name" value="PAZ"/>
    <property type="match status" value="1"/>
</dbReference>
<dbReference type="KEGG" id="tmn:UCRPA7_2482"/>
<dbReference type="InterPro" id="IPR036085">
    <property type="entry name" value="PAZ_dom_sf"/>
</dbReference>
<organism evidence="4 5">
    <name type="scientific">Phaeoacremonium minimum (strain UCR-PA7)</name>
    <name type="common">Esca disease fungus</name>
    <name type="synonym">Togninia minima</name>
    <dbReference type="NCBI Taxonomy" id="1286976"/>
    <lineage>
        <taxon>Eukaryota</taxon>
        <taxon>Fungi</taxon>
        <taxon>Dikarya</taxon>
        <taxon>Ascomycota</taxon>
        <taxon>Pezizomycotina</taxon>
        <taxon>Sordariomycetes</taxon>
        <taxon>Sordariomycetidae</taxon>
        <taxon>Togniniales</taxon>
        <taxon>Togniniaceae</taxon>
        <taxon>Phaeoacremonium</taxon>
    </lineage>
</organism>
<dbReference type="InterPro" id="IPR014811">
    <property type="entry name" value="ArgoL1"/>
</dbReference>
<dbReference type="SMART" id="SM00950">
    <property type="entry name" value="Piwi"/>
    <property type="match status" value="1"/>
</dbReference>
<dbReference type="Pfam" id="PF02171">
    <property type="entry name" value="Piwi"/>
    <property type="match status" value="1"/>
</dbReference>
<dbReference type="GeneID" id="19322735"/>
<dbReference type="OrthoDB" id="10252740at2759"/>
<dbReference type="EMBL" id="KB932935">
    <property type="protein sequence ID" value="EOO02018.1"/>
    <property type="molecule type" value="Genomic_DNA"/>
</dbReference>
<dbReference type="InterPro" id="IPR003100">
    <property type="entry name" value="PAZ_dom"/>
</dbReference>
<reference evidence="5" key="1">
    <citation type="journal article" date="2013" name="Genome Announc.">
        <title>Draft genome sequence of the ascomycete Phaeoacremonium aleophilum strain UCR-PA7, a causal agent of the esca disease complex in grapevines.</title>
        <authorList>
            <person name="Blanco-Ulate B."/>
            <person name="Rolshausen P."/>
            <person name="Cantu D."/>
        </authorList>
    </citation>
    <scope>NUCLEOTIDE SEQUENCE [LARGE SCALE GENOMIC DNA]</scope>
    <source>
        <strain evidence="5">UCR-PA7</strain>
    </source>
</reference>
<dbReference type="Gene3D" id="3.30.420.10">
    <property type="entry name" value="Ribonuclease H-like superfamily/Ribonuclease H"/>
    <property type="match status" value="1"/>
</dbReference>
<dbReference type="Pfam" id="PF08699">
    <property type="entry name" value="ArgoL1"/>
    <property type="match status" value="1"/>
</dbReference>
<proteinExistence type="predicted"/>
<gene>
    <name evidence="4" type="ORF">UCRPA7_2482</name>
</gene>
<dbReference type="HOGENOM" id="CLU_004544_4_3_1"/>
<feature type="domain" description="Piwi" evidence="3">
    <location>
        <begin position="663"/>
        <end position="935"/>
    </location>
</feature>
<sequence>MSYSNQHLQVPSFDGPSDTRTQGSPGRMSSHHGGSQHGGSPARSQGGGSQVSPARGSRSRAESGASAGRPRSESGAQRAASPNPSPFPPGTGRDPARDPGGRPQGLNTRIDLPPEAFVQNPRETPFARRPKFCDVGRQVTINVNQFRVTALPTSDIYQYDVTVSPYMDKPAFVRKLWKSKAVQERLQKSNCRWLFDGEKLAWSRAQAKDGVRILVDMDEEDGRQPRPGRNNRFEIILKSTTTIRMQALDSYLKGQTDWQKHVLECMSFLDHLLRQGPSDNMIAIKRNFYHRDAQIEKLDRYGAIVARKGIYASMRLSQNIANKGCTGLGINVDIANTAFWGSGLFIEFFKAWVRGLPDNKWTGSDYLELARLFKPMEKDQFDENNKFIRSFWDMPPLFMHLRKLHRIRFGIQYRGKVNDPKTYTIMRFMYNESFGKEGADALTYKFDYEGKMTSVDEFFRKKYKLWLKYPKLPLIETSRSGVYPIEVCHLLPFQRYNFKLDPEQTSNMIKFAVTRPPVRGKAIMDNVNLLNWAQDPYLKEFGMTIDPRMTPVPARVLQNPEIQFGNGKHNPGTSGRWDLRGKKFMVPAIRPISRWAIVVIDRCIDQNMATKFARAFCEAYRNHGGRIEGPPYVTSVRYHGAMGVNLSNMFQDIQDKLKGPPDFVMVVLTDKLQFVYERLKRSFEVRWAIITQMLQRAHVMKCQPQYCSNVAMKVNAKFGGSTTRIPSAGTGSAFFNAPTMMIGVDLSHGSPGVMTPSIAAMTISMDKDAATYAGSCQTNGYRVEIVQPGVFRSMFTPNLQKWCEKMKVPPKHVFYLRDGVAEGQFAQVMEYEIDELRKCLQKVTGTTPKITVIVATKRHNIRFFPQSGADKNGNALPGTLVEREVTHPFHYDFYICSHVAIQGTARPVHYHVIHDEVKMKADDLQKMIYHQCYQYQDPMMSRAKIESEAKALLSKSDMPGYEPDRTTDMRGQDSLPLLRINSDGEATPANTEWFKSTMWYI</sequence>
<dbReference type="InterPro" id="IPR032473">
    <property type="entry name" value="Argonaute_Mid_dom"/>
</dbReference>
<dbReference type="Gene3D" id="2.170.260.10">
    <property type="entry name" value="paz domain"/>
    <property type="match status" value="1"/>
</dbReference>
<dbReference type="PROSITE" id="PS50822">
    <property type="entry name" value="PIWI"/>
    <property type="match status" value="1"/>
</dbReference>
<dbReference type="AlphaFoldDB" id="R8BRL0"/>
<dbReference type="SUPFAM" id="SSF53098">
    <property type="entry name" value="Ribonuclease H-like"/>
    <property type="match status" value="1"/>
</dbReference>
<evidence type="ECO:0000313" key="4">
    <source>
        <dbReference type="EMBL" id="EOO02018.1"/>
    </source>
</evidence>
<evidence type="ECO:0000313" key="5">
    <source>
        <dbReference type="Proteomes" id="UP000014074"/>
    </source>
</evidence>
<dbReference type="InterPro" id="IPR036397">
    <property type="entry name" value="RNaseH_sf"/>
</dbReference>
<feature type="region of interest" description="Disordered" evidence="1">
    <location>
        <begin position="1"/>
        <end position="114"/>
    </location>
</feature>
<protein>
    <submittedName>
        <fullName evidence="4">Putative piwi domain-containing protein</fullName>
    </submittedName>
</protein>
<dbReference type="eggNOG" id="KOG1041">
    <property type="taxonomic scope" value="Eukaryota"/>
</dbReference>
<dbReference type="RefSeq" id="XP_007913288.1">
    <property type="nucleotide sequence ID" value="XM_007915097.1"/>
</dbReference>
<dbReference type="InterPro" id="IPR012337">
    <property type="entry name" value="RNaseH-like_sf"/>
</dbReference>
<dbReference type="Pfam" id="PF16488">
    <property type="entry name" value="ArgoL2"/>
    <property type="match status" value="1"/>
</dbReference>
<dbReference type="InterPro" id="IPR032472">
    <property type="entry name" value="ArgoL2"/>
</dbReference>
<evidence type="ECO:0000259" key="3">
    <source>
        <dbReference type="PROSITE" id="PS50822"/>
    </source>
</evidence>
<dbReference type="Pfam" id="PF16486">
    <property type="entry name" value="ArgoN"/>
    <property type="match status" value="1"/>
</dbReference>
<dbReference type="Gene3D" id="3.40.50.2300">
    <property type="match status" value="1"/>
</dbReference>
<dbReference type="SUPFAM" id="SSF101690">
    <property type="entry name" value="PAZ domain"/>
    <property type="match status" value="1"/>
</dbReference>
<keyword evidence="5" id="KW-1185">Reference proteome</keyword>
<feature type="compositionally biased region" description="Low complexity" evidence="1">
    <location>
        <begin position="52"/>
        <end position="69"/>
    </location>
</feature>
<feature type="domain" description="PAZ" evidence="2">
    <location>
        <begin position="390"/>
        <end position="492"/>
    </location>
</feature>
<dbReference type="InterPro" id="IPR003165">
    <property type="entry name" value="Piwi"/>
</dbReference>
<evidence type="ECO:0000256" key="1">
    <source>
        <dbReference type="SAM" id="MobiDB-lite"/>
    </source>
</evidence>
<dbReference type="Proteomes" id="UP000014074">
    <property type="component" value="Unassembled WGS sequence"/>
</dbReference>
<dbReference type="InterPro" id="IPR032474">
    <property type="entry name" value="Argonaute_N"/>
</dbReference>
<dbReference type="SMART" id="SM01163">
    <property type="entry name" value="DUF1785"/>
    <property type="match status" value="1"/>
</dbReference>